<dbReference type="AlphaFoldDB" id="A0A1X0DMH0"/>
<proteinExistence type="predicted"/>
<protein>
    <submittedName>
        <fullName evidence="1">Uncharacterized protein</fullName>
    </submittedName>
</protein>
<sequence>MAALSVLTFALSWWLGLYLLARDPHKSVLVLAALGLCGFALVVALDAIRLTAGSPESLGRLEIFLVIEPGVAWLAVLLELARPSRRWRDRRGAWVSVAVVAAVAITGAALTEGVQPPIRFGHALMFSVISASTLIAMLYAVRRAPRPGSVIGVLVVATLFFALANAILVIPLGILPSWLALASTGFDILLLGLAVAIWDAFDEGQALRADMRRSFVGTMAVAVLFAAQGIVGVTLTEGRGRIVVTVLMFTSVGVAIAMTTLADPLAGLLDRLAFARSPSLRADRALLRDTEAALPLRRPNPLDDVDDETFTRLTRRALGHYGNLSKLVASPLTALPILGTRLAEHGLPDQPLERANELKSLLAERIAALKPRGDEDFGTSEEWRYYNSLYFPYVVGVRAYAQNATAAGLDPTARRAWQWLVTEVPQRSLHNWQNAAARVIAADLRDGLAVSGSTQDRPGSNR</sequence>
<dbReference type="Proteomes" id="UP000192801">
    <property type="component" value="Unassembled WGS sequence"/>
</dbReference>
<dbReference type="EMBL" id="MVHS01000005">
    <property type="protein sequence ID" value="ORA73040.1"/>
    <property type="molecule type" value="Genomic_DNA"/>
</dbReference>
<evidence type="ECO:0000313" key="1">
    <source>
        <dbReference type="EMBL" id="ORA73040.1"/>
    </source>
</evidence>
<gene>
    <name evidence="1" type="ORF">BST26_03090</name>
</gene>
<keyword evidence="2" id="KW-1185">Reference proteome</keyword>
<evidence type="ECO:0000313" key="2">
    <source>
        <dbReference type="Proteomes" id="UP000192801"/>
    </source>
</evidence>
<dbReference type="OrthoDB" id="3280889at2"/>
<dbReference type="STRING" id="444597.BST26_03090"/>
<comment type="caution">
    <text evidence="1">The sequence shown here is derived from an EMBL/GenBank/DDBJ whole genome shotgun (WGS) entry which is preliminary data.</text>
</comment>
<name>A0A1X0DMH0_9MYCO</name>
<dbReference type="RefSeq" id="WP_083029308.1">
    <property type="nucleotide sequence ID" value="NZ_AP022618.1"/>
</dbReference>
<accession>A0A1X0DMH0</accession>
<organism evidence="1 2">
    <name type="scientific">Mycolicibacterium insubricum</name>
    <dbReference type="NCBI Taxonomy" id="444597"/>
    <lineage>
        <taxon>Bacteria</taxon>
        <taxon>Bacillati</taxon>
        <taxon>Actinomycetota</taxon>
        <taxon>Actinomycetes</taxon>
        <taxon>Mycobacteriales</taxon>
        <taxon>Mycobacteriaceae</taxon>
        <taxon>Mycolicibacterium</taxon>
    </lineage>
</organism>
<reference evidence="1 2" key="1">
    <citation type="submission" date="2016-12" db="EMBL/GenBank/DDBJ databases">
        <title>The new phylogeny of genus Mycobacterium.</title>
        <authorList>
            <person name="Tortoli E."/>
            <person name="Trovato A."/>
            <person name="Cirillo D.M."/>
        </authorList>
    </citation>
    <scope>NUCLEOTIDE SEQUENCE [LARGE SCALE GENOMIC DNA]</scope>
    <source>
        <strain evidence="1 2">DSM 45130</strain>
    </source>
</reference>